<dbReference type="Proteomes" id="UP000028186">
    <property type="component" value="Plasmid pHAMBI1141b"/>
</dbReference>
<dbReference type="Pfam" id="PF07287">
    <property type="entry name" value="AtuA"/>
    <property type="match status" value="1"/>
</dbReference>
<keyword evidence="2" id="KW-0456">Lyase</keyword>
<keyword evidence="2" id="KW-0614">Plasmid</keyword>
<dbReference type="EMBL" id="HG938357">
    <property type="protein sequence ID" value="CDN58387.1"/>
    <property type="molecule type" value="Genomic_DNA"/>
</dbReference>
<dbReference type="KEGG" id="ngl:RG1141_PB00390"/>
<dbReference type="PATRIC" id="fig|1028801.3.peg.6186"/>
<dbReference type="GO" id="GO:0016829">
    <property type="term" value="F:lyase activity"/>
    <property type="evidence" value="ECO:0007669"/>
    <property type="project" value="UniProtKB-KW"/>
</dbReference>
<dbReference type="HOGENOM" id="CLU_028036_0_0_5"/>
<accession>A0A068TJ01</accession>
<evidence type="ECO:0000313" key="2">
    <source>
        <dbReference type="EMBL" id="CDN58387.1"/>
    </source>
</evidence>
<geneLocation type="plasmid" evidence="3">
    <name>III</name>
</geneLocation>
<gene>
    <name evidence="2" type="ORF">RG1141_PB00390</name>
</gene>
<sequence>MTANASIKVLSPTAILGYGFPEKSFAAAMLLNPDVIAVDAGSSDPGPYYLGAGVSFTNRAAVKRDLRIMLTAARERNIPVLVGSAGGCGARPHLDWTVDIVKEIAAEEQLSGRLAVIPADVSKELLVSSMASGRLVALPPGDPASEDDVGSSTYVVAQMGEEPLIAALQAGADVIIAGRCYDPAVFAAVPINCGFDRALALHMGKILECAAIASTPGSGSDCMIGTLDAEGFVLETVNPERVCTISSVAAHTLYEKSDPYRLPGPGGALDLHQTKFEQLENGRVRVTGTRFIPSDDYFVKVEGARPLGFRTVSIAGARGPDFIAKVDEIIAGVRARVEDNFRQMPTGSWELIFRTYGRDGVMGALEPQRDLTPHELGIVIEAIAKTQDDADTICSFARSTMLHFGYPGRVSTAGNLAFPYSPSDFKAGQVYAFSLYHLLKVADPVSPFPFQLVNLEDRA</sequence>
<dbReference type="RefSeq" id="WP_040125963.1">
    <property type="nucleotide sequence ID" value="NZ_HG938357.1"/>
</dbReference>
<dbReference type="AlphaFoldDB" id="A0A068TJ01"/>
<organism evidence="2 3">
    <name type="scientific">Neorhizobium galegae bv. officinalis bv. officinalis str. HAMBI 1141</name>
    <dbReference type="NCBI Taxonomy" id="1028801"/>
    <lineage>
        <taxon>Bacteria</taxon>
        <taxon>Pseudomonadati</taxon>
        <taxon>Pseudomonadota</taxon>
        <taxon>Alphaproteobacteria</taxon>
        <taxon>Hyphomicrobiales</taxon>
        <taxon>Rhizobiaceae</taxon>
        <taxon>Rhizobium/Agrobacterium group</taxon>
        <taxon>Neorhizobium</taxon>
    </lineage>
</organism>
<dbReference type="InterPro" id="IPR010839">
    <property type="entry name" value="AtuA_N"/>
</dbReference>
<reference evidence="3" key="1">
    <citation type="journal article" date="2014" name="BMC Genomics">
        <title>Genome sequencing of two Neorhizobium galegae strains reveals a noeT gene responsible for the unusual acetylation of the nodulation factors.</title>
        <authorList>
            <person name="Osterman J."/>
            <person name="Marsh J."/>
            <person name="Laine P.K."/>
            <person name="Zeng Z."/>
            <person name="Alatalo E."/>
            <person name="Sullivan J.T."/>
            <person name="Young J.P."/>
            <person name="Thomas-Oates J."/>
            <person name="Paulin L."/>
            <person name="Lindstrom K."/>
        </authorList>
    </citation>
    <scope>NUCLEOTIDE SEQUENCE [LARGE SCALE GENOMIC DNA]</scope>
    <source>
        <strain evidence="3">HAMBI 1141</strain>
        <plasmid evidence="3">III</plasmid>
    </source>
</reference>
<name>A0A068TJ01_NEOGA</name>
<evidence type="ECO:0000259" key="1">
    <source>
        <dbReference type="Pfam" id="PF07287"/>
    </source>
</evidence>
<proteinExistence type="predicted"/>
<protein>
    <submittedName>
        <fullName evidence="2">Putative 3-methylaspartate ammonia-lyase, glutamate mutase</fullName>
    </submittedName>
</protein>
<evidence type="ECO:0000313" key="3">
    <source>
        <dbReference type="Proteomes" id="UP000028186"/>
    </source>
</evidence>
<feature type="domain" description="Acyclic terpene utilisation N-terminal" evidence="1">
    <location>
        <begin position="63"/>
        <end position="402"/>
    </location>
</feature>